<dbReference type="Gene3D" id="3.30.1490.100">
    <property type="entry name" value="DNA polymerase, Y-family, little finger domain"/>
    <property type="match status" value="1"/>
</dbReference>
<organism evidence="13 14">
    <name type="scientific">Bremia lactucae</name>
    <name type="common">Lettuce downy mildew</name>
    <dbReference type="NCBI Taxonomy" id="4779"/>
    <lineage>
        <taxon>Eukaryota</taxon>
        <taxon>Sar</taxon>
        <taxon>Stramenopiles</taxon>
        <taxon>Oomycota</taxon>
        <taxon>Peronosporomycetes</taxon>
        <taxon>Peronosporales</taxon>
        <taxon>Peronosporaceae</taxon>
        <taxon>Bremia</taxon>
    </lineage>
</organism>
<dbReference type="PROSITE" id="PS50173">
    <property type="entry name" value="UMUC"/>
    <property type="match status" value="1"/>
</dbReference>
<keyword evidence="6" id="KW-0863">Zinc-finger</keyword>
<dbReference type="SUPFAM" id="SSF100879">
    <property type="entry name" value="Lesion bypass DNA polymerase (Y-family), little finger domain"/>
    <property type="match status" value="1"/>
</dbReference>
<dbReference type="FunFam" id="3.40.1170.60:FF:000003">
    <property type="entry name" value="DNA polymerase eta"/>
    <property type="match status" value="1"/>
</dbReference>
<dbReference type="GO" id="GO:0035861">
    <property type="term" value="C:site of double-strand break"/>
    <property type="evidence" value="ECO:0007669"/>
    <property type="project" value="TreeGrafter"/>
</dbReference>
<dbReference type="GO" id="GO:0042276">
    <property type="term" value="P:error-prone translesion synthesis"/>
    <property type="evidence" value="ECO:0007669"/>
    <property type="project" value="TreeGrafter"/>
</dbReference>
<keyword evidence="8" id="KW-0460">Magnesium</keyword>
<keyword evidence="3" id="KW-0548">Nucleotidyltransferase</keyword>
<keyword evidence="9" id="KW-0234">DNA repair</keyword>
<dbReference type="SUPFAM" id="SSF56672">
    <property type="entry name" value="DNA/RNA polymerases"/>
    <property type="match status" value="1"/>
</dbReference>
<dbReference type="Gene3D" id="3.40.1170.60">
    <property type="match status" value="1"/>
</dbReference>
<accession>A0A976IIW3</accession>
<dbReference type="InterPro" id="IPR001126">
    <property type="entry name" value="UmuC"/>
</dbReference>
<dbReference type="KEGG" id="blac:94346538"/>
<reference evidence="13 14" key="1">
    <citation type="journal article" date="2021" name="Genome Biol.">
        <title>AFLAP: assembly-free linkage analysis pipeline using k-mers from genome sequencing data.</title>
        <authorList>
            <person name="Fletcher K."/>
            <person name="Zhang L."/>
            <person name="Gil J."/>
            <person name="Han R."/>
            <person name="Cavanaugh K."/>
            <person name="Michelmore R."/>
        </authorList>
    </citation>
    <scope>NUCLEOTIDE SEQUENCE [LARGE SCALE GENOMIC DNA]</scope>
    <source>
        <strain evidence="13 14">SF5</strain>
    </source>
</reference>
<dbReference type="GO" id="GO:0009314">
    <property type="term" value="P:response to radiation"/>
    <property type="evidence" value="ECO:0007669"/>
    <property type="project" value="TreeGrafter"/>
</dbReference>
<dbReference type="Gene3D" id="1.10.150.20">
    <property type="entry name" value="5' to 3' exonuclease, C-terminal subdomain"/>
    <property type="match status" value="1"/>
</dbReference>
<keyword evidence="10" id="KW-0539">Nucleus</keyword>
<evidence type="ECO:0000256" key="5">
    <source>
        <dbReference type="ARBA" id="ARBA00022763"/>
    </source>
</evidence>
<evidence type="ECO:0000259" key="12">
    <source>
        <dbReference type="PROSITE" id="PS51907"/>
    </source>
</evidence>
<dbReference type="Gene3D" id="3.30.70.270">
    <property type="match status" value="1"/>
</dbReference>
<sequence length="628" mass="70392">MNFADNIGSKARVIVHLDLDCFYAQVEQRRLNIADGQPVAVQQWGYLLAVNYEARKFGVARGDLVDGAKKKCPKIHLVFNNCVKRKPHVDTLGENRNPGQTFDRTYQKAILRRYRVASREIFTILGSMLSLIEKASIDEAFMDVTEMAHKRLEQNVVFSSDFCQDPTNNDTKVFGIDLAGKNSLAFPLTDNERLLCVGAVIAREVRDAIYQKLGYTCSTGIANNKLLAKLASPLNKPNGQVLVAPRFVSELMKSLPMRKIRGLGGKLGKQLEGIYVSLCPGEVDVVSHRRISADETAKKLTANAFLQRCGLTELTKHVGKKLATHVHRICQGDDGDEPVQEKKVYVKTLGCVKQFDQRSGSALTRVEQLQYWVHLLCEEIIIRCEDERIENKRFPSQLTIQFLCAKLGEKPRVLKLGIAQDTNVEDLYKSAMNVTRFHLDSLFPLAAISMNAKTFHELESVDVVTISNFFSQKEEVGASVNLAAQLIEKDAKQDAPKRNSNEISLQKRSRQKISEFFLASSSRCGHIKNRSTKADIDTDSENSAISLVNNVNTKNVDAISTQAKVALTSTHYCEECRQDILEPRFEHEDFHFALKLSQTQHTDVMANAVATDKKKKKGPLDSFVISQK</sequence>
<dbReference type="RefSeq" id="XP_067822134.1">
    <property type="nucleotide sequence ID" value="XM_067960867.1"/>
</dbReference>
<evidence type="ECO:0000256" key="4">
    <source>
        <dbReference type="ARBA" id="ARBA00022723"/>
    </source>
</evidence>
<dbReference type="Pfam" id="PF00817">
    <property type="entry name" value="IMS"/>
    <property type="match status" value="1"/>
</dbReference>
<name>A0A976IIW3_BRELC</name>
<dbReference type="InterPro" id="IPR043128">
    <property type="entry name" value="Rev_trsase/Diguanyl_cyclase"/>
</dbReference>
<dbReference type="PANTHER" id="PTHR45873:SF1">
    <property type="entry name" value="DNA POLYMERASE ETA"/>
    <property type="match status" value="1"/>
</dbReference>
<evidence type="ECO:0000256" key="7">
    <source>
        <dbReference type="ARBA" id="ARBA00022833"/>
    </source>
</evidence>
<feature type="domain" description="UBZ3-type" evidence="12">
    <location>
        <begin position="566"/>
        <end position="599"/>
    </location>
</feature>
<dbReference type="OrthoDB" id="447129at2759"/>
<evidence type="ECO:0000256" key="10">
    <source>
        <dbReference type="ARBA" id="ARBA00023242"/>
    </source>
</evidence>
<dbReference type="AlphaFoldDB" id="A0A976IIW3"/>
<evidence type="ECO:0000256" key="1">
    <source>
        <dbReference type="ARBA" id="ARBA00004123"/>
    </source>
</evidence>
<evidence type="ECO:0008006" key="15">
    <source>
        <dbReference type="Google" id="ProtNLM"/>
    </source>
</evidence>
<proteinExistence type="predicted"/>
<keyword evidence="4" id="KW-0479">Metal-binding</keyword>
<dbReference type="InterPro" id="IPR052230">
    <property type="entry name" value="DNA_polymerase_eta"/>
</dbReference>
<keyword evidence="5" id="KW-0227">DNA damage</keyword>
<dbReference type="InterPro" id="IPR043502">
    <property type="entry name" value="DNA/RNA_pol_sf"/>
</dbReference>
<evidence type="ECO:0000259" key="11">
    <source>
        <dbReference type="PROSITE" id="PS50173"/>
    </source>
</evidence>
<evidence type="ECO:0000256" key="9">
    <source>
        <dbReference type="ARBA" id="ARBA00023204"/>
    </source>
</evidence>
<comment type="subcellular location">
    <subcellularLocation>
        <location evidence="1">Nucleus</location>
    </subcellularLocation>
</comment>
<dbReference type="GO" id="GO:0008270">
    <property type="term" value="F:zinc ion binding"/>
    <property type="evidence" value="ECO:0007669"/>
    <property type="project" value="UniProtKB-KW"/>
</dbReference>
<dbReference type="PROSITE" id="PS51907">
    <property type="entry name" value="ZF_UBZ3"/>
    <property type="match status" value="1"/>
</dbReference>
<feature type="domain" description="UmuC" evidence="11">
    <location>
        <begin position="14"/>
        <end position="264"/>
    </location>
</feature>
<gene>
    <name evidence="13" type="ORF">CCR75_002770</name>
</gene>
<dbReference type="PIRSF" id="PIRSF036603">
    <property type="entry name" value="DPol_eta"/>
    <property type="match status" value="1"/>
</dbReference>
<evidence type="ECO:0000256" key="2">
    <source>
        <dbReference type="ARBA" id="ARBA00022679"/>
    </source>
</evidence>
<keyword evidence="2" id="KW-0808">Transferase</keyword>
<dbReference type="GeneID" id="94346538"/>
<evidence type="ECO:0000256" key="8">
    <source>
        <dbReference type="ARBA" id="ARBA00022842"/>
    </source>
</evidence>
<keyword evidence="14" id="KW-1185">Reference proteome</keyword>
<keyword evidence="7" id="KW-0862">Zinc</keyword>
<comment type="caution">
    <text evidence="13">The sequence shown here is derived from an EMBL/GenBank/DDBJ whole genome shotgun (WGS) entry which is preliminary data.</text>
</comment>
<dbReference type="InterPro" id="IPR041298">
    <property type="entry name" value="UBZ3"/>
</dbReference>
<dbReference type="GO" id="GO:0003684">
    <property type="term" value="F:damaged DNA binding"/>
    <property type="evidence" value="ECO:0007669"/>
    <property type="project" value="InterPro"/>
</dbReference>
<protein>
    <recommendedName>
        <fullName evidence="15">DNA polymerase eta</fullName>
    </recommendedName>
</protein>
<dbReference type="GO" id="GO:0005657">
    <property type="term" value="C:replication fork"/>
    <property type="evidence" value="ECO:0007669"/>
    <property type="project" value="TreeGrafter"/>
</dbReference>
<dbReference type="EMBL" id="SHOA02000012">
    <property type="protein sequence ID" value="TDH72635.1"/>
    <property type="molecule type" value="Genomic_DNA"/>
</dbReference>
<dbReference type="GO" id="GO:0003887">
    <property type="term" value="F:DNA-directed DNA polymerase activity"/>
    <property type="evidence" value="ECO:0007669"/>
    <property type="project" value="TreeGrafter"/>
</dbReference>
<dbReference type="InterPro" id="IPR036775">
    <property type="entry name" value="DNA_pol_Y-fam_lit_finger_sf"/>
</dbReference>
<dbReference type="Proteomes" id="UP000294530">
    <property type="component" value="Unassembled WGS sequence"/>
</dbReference>
<dbReference type="PANTHER" id="PTHR45873">
    <property type="entry name" value="DNA POLYMERASE ETA"/>
    <property type="match status" value="1"/>
</dbReference>
<dbReference type="Pfam" id="PF18439">
    <property type="entry name" value="zf_UBZ"/>
    <property type="match status" value="1"/>
</dbReference>
<dbReference type="GO" id="GO:0006281">
    <property type="term" value="P:DNA repair"/>
    <property type="evidence" value="ECO:0007669"/>
    <property type="project" value="UniProtKB-KW"/>
</dbReference>
<evidence type="ECO:0000256" key="6">
    <source>
        <dbReference type="ARBA" id="ARBA00022771"/>
    </source>
</evidence>
<evidence type="ECO:0000256" key="3">
    <source>
        <dbReference type="ARBA" id="ARBA00022695"/>
    </source>
</evidence>
<evidence type="ECO:0000313" key="13">
    <source>
        <dbReference type="EMBL" id="TDH72635.1"/>
    </source>
</evidence>
<evidence type="ECO:0000313" key="14">
    <source>
        <dbReference type="Proteomes" id="UP000294530"/>
    </source>
</evidence>
<dbReference type="GO" id="GO:0005634">
    <property type="term" value="C:nucleus"/>
    <property type="evidence" value="ECO:0007669"/>
    <property type="project" value="UniProtKB-SubCell"/>
</dbReference>